<keyword evidence="2" id="KW-1185">Reference proteome</keyword>
<dbReference type="Gene3D" id="1.10.10.10">
    <property type="entry name" value="Winged helix-like DNA-binding domain superfamily/Winged helix DNA-binding domain"/>
    <property type="match status" value="1"/>
</dbReference>
<dbReference type="InterPro" id="IPR039425">
    <property type="entry name" value="RNA_pol_sigma-70-like"/>
</dbReference>
<accession>A0ABV6VKP5</accession>
<evidence type="ECO:0000313" key="1">
    <source>
        <dbReference type="EMBL" id="MFC1414305.1"/>
    </source>
</evidence>
<dbReference type="Pfam" id="PF04542">
    <property type="entry name" value="Sigma70_r2"/>
    <property type="match status" value="1"/>
</dbReference>
<dbReference type="InterPro" id="IPR014284">
    <property type="entry name" value="RNA_pol_sigma-70_dom"/>
</dbReference>
<protein>
    <submittedName>
        <fullName evidence="1">SigE family RNA polymerase sigma factor</fullName>
    </submittedName>
</protein>
<dbReference type="CDD" id="cd06171">
    <property type="entry name" value="Sigma70_r4"/>
    <property type="match status" value="1"/>
</dbReference>
<proteinExistence type="predicted"/>
<dbReference type="Pfam" id="PF08281">
    <property type="entry name" value="Sigma70_r4_2"/>
    <property type="match status" value="1"/>
</dbReference>
<dbReference type="InterPro" id="IPR013324">
    <property type="entry name" value="RNA_pol_sigma_r3/r4-like"/>
</dbReference>
<name>A0ABV6VKP5_9ACTN</name>
<dbReference type="InterPro" id="IPR013249">
    <property type="entry name" value="RNA_pol_sigma70_r4_t2"/>
</dbReference>
<dbReference type="Proteomes" id="UP001592582">
    <property type="component" value="Unassembled WGS sequence"/>
</dbReference>
<evidence type="ECO:0000313" key="2">
    <source>
        <dbReference type="Proteomes" id="UP001592582"/>
    </source>
</evidence>
<dbReference type="PANTHER" id="PTHR43133:SF50">
    <property type="entry name" value="ECF RNA POLYMERASE SIGMA FACTOR SIGM"/>
    <property type="match status" value="1"/>
</dbReference>
<dbReference type="NCBIfam" id="TIGR02983">
    <property type="entry name" value="SigE-fam_strep"/>
    <property type="match status" value="1"/>
</dbReference>
<dbReference type="EMBL" id="JBHEZX010000023">
    <property type="protein sequence ID" value="MFC1414305.1"/>
    <property type="molecule type" value="Genomic_DNA"/>
</dbReference>
<dbReference type="SUPFAM" id="SSF88659">
    <property type="entry name" value="Sigma3 and sigma4 domains of RNA polymerase sigma factors"/>
    <property type="match status" value="1"/>
</dbReference>
<dbReference type="InterPro" id="IPR013325">
    <property type="entry name" value="RNA_pol_sigma_r2"/>
</dbReference>
<dbReference type="InterPro" id="IPR036388">
    <property type="entry name" value="WH-like_DNA-bd_sf"/>
</dbReference>
<organism evidence="1 2">
    <name type="scientific">Streptacidiphilus alkalitolerans</name>
    <dbReference type="NCBI Taxonomy" id="3342712"/>
    <lineage>
        <taxon>Bacteria</taxon>
        <taxon>Bacillati</taxon>
        <taxon>Actinomycetota</taxon>
        <taxon>Actinomycetes</taxon>
        <taxon>Kitasatosporales</taxon>
        <taxon>Streptomycetaceae</taxon>
        <taxon>Streptacidiphilus</taxon>
    </lineage>
</organism>
<reference evidence="1 2" key="1">
    <citation type="submission" date="2024-09" db="EMBL/GenBank/DDBJ databases">
        <authorList>
            <person name="Lee S.D."/>
        </authorList>
    </citation>
    <scope>NUCLEOTIDE SEQUENCE [LARGE SCALE GENOMIC DNA]</scope>
    <source>
        <strain evidence="1 2">N1-1</strain>
    </source>
</reference>
<dbReference type="InterPro" id="IPR007627">
    <property type="entry name" value="RNA_pol_sigma70_r2"/>
</dbReference>
<sequence>MRRSEREAQFEEFVLARSRSLLRLCYLLTGDTGLAEDLLQNALANCFRHWDRAQSQGREEAYVRTAIVNAHIDTVRRRRFKEIMTLHPPDSHAPAQTQAAEDRDLLRRELAKLAPRTRAAVVLRHYVGLSEQESALTLGCSVGNVKRLTFRGLAQLRTTMEPPGRAAFPDQDTAASVPTSRQEGS</sequence>
<dbReference type="SUPFAM" id="SSF88946">
    <property type="entry name" value="Sigma2 domain of RNA polymerase sigma factors"/>
    <property type="match status" value="1"/>
</dbReference>
<dbReference type="InterPro" id="IPR014325">
    <property type="entry name" value="RNA_pol_sigma-E_actinobac"/>
</dbReference>
<dbReference type="NCBIfam" id="TIGR02937">
    <property type="entry name" value="sigma70-ECF"/>
    <property type="match status" value="1"/>
</dbReference>
<gene>
    <name evidence="1" type="ORF">ACEZDG_34085</name>
</gene>
<comment type="caution">
    <text evidence="1">The sequence shown here is derived from an EMBL/GenBank/DDBJ whole genome shotgun (WGS) entry which is preliminary data.</text>
</comment>
<dbReference type="PANTHER" id="PTHR43133">
    <property type="entry name" value="RNA POLYMERASE ECF-TYPE SIGMA FACTO"/>
    <property type="match status" value="1"/>
</dbReference>
<dbReference type="Gene3D" id="1.10.1740.10">
    <property type="match status" value="1"/>
</dbReference>